<sequence>MTMQEKVLRPDSKGRINLGKLTQGISGFKMVYDKNSNKIILEPYIEIPLQEDWLFKNREALRRVKIGLMQSSQKNIKDLGSFSKYIDE</sequence>
<keyword evidence="2" id="KW-1185">Reference proteome</keyword>
<protein>
    <submittedName>
        <fullName evidence="1">Uncharacterized protein</fullName>
    </submittedName>
</protein>
<evidence type="ECO:0000313" key="2">
    <source>
        <dbReference type="Proteomes" id="UP000036771"/>
    </source>
</evidence>
<dbReference type="STRING" id="1629334.Cva_01225"/>
<reference evidence="1 2" key="1">
    <citation type="submission" date="2015-03" db="EMBL/GenBank/DDBJ databases">
        <title>Caedibacter varicaedens, whole genome shotgun sequence.</title>
        <authorList>
            <person name="Suzuki H."/>
            <person name="Dapper A.L."/>
            <person name="Gibson A.K."/>
            <person name="Jackson C."/>
            <person name="Lee H."/>
            <person name="Pejaver V.R."/>
            <person name="Doak T."/>
            <person name="Lynch M."/>
        </authorList>
    </citation>
    <scope>NUCLEOTIDE SEQUENCE [LARGE SCALE GENOMIC DNA]</scope>
</reference>
<accession>A0A0K8MDL8</accession>
<dbReference type="Proteomes" id="UP000036771">
    <property type="component" value="Unassembled WGS sequence"/>
</dbReference>
<organism evidence="1 2">
    <name type="scientific">Caedimonas varicaedens</name>
    <dbReference type="NCBI Taxonomy" id="1629334"/>
    <lineage>
        <taxon>Bacteria</taxon>
        <taxon>Pseudomonadati</taxon>
        <taxon>Pseudomonadota</taxon>
        <taxon>Alphaproteobacteria</taxon>
        <taxon>Holosporales</taxon>
        <taxon>Caedimonadaceae</taxon>
        <taxon>Caedimonas</taxon>
    </lineage>
</organism>
<gene>
    <name evidence="1" type="ORF">Cva_01225</name>
</gene>
<comment type="caution">
    <text evidence="1">The sequence shown here is derived from an EMBL/GenBank/DDBJ whole genome shotgun (WGS) entry which is preliminary data.</text>
</comment>
<dbReference type="EMBL" id="BBVC01000067">
    <property type="protein sequence ID" value="GAO98562.1"/>
    <property type="molecule type" value="Genomic_DNA"/>
</dbReference>
<dbReference type="AlphaFoldDB" id="A0A0K8MDL8"/>
<proteinExistence type="predicted"/>
<name>A0A0K8MDL8_9PROT</name>
<evidence type="ECO:0000313" key="1">
    <source>
        <dbReference type="EMBL" id="GAO98562.1"/>
    </source>
</evidence>